<keyword evidence="3" id="KW-0786">Thiamine pyrophosphate</keyword>
<evidence type="ECO:0000313" key="5">
    <source>
        <dbReference type="EMBL" id="KQB33914.1"/>
    </source>
</evidence>
<dbReference type="GO" id="GO:0006082">
    <property type="term" value="P:organic acid metabolic process"/>
    <property type="evidence" value="ECO:0007669"/>
    <property type="project" value="UniProtKB-ARBA"/>
</dbReference>
<dbReference type="InterPro" id="IPR005475">
    <property type="entry name" value="Transketolase-like_Pyr-bd"/>
</dbReference>
<feature type="domain" description="Transketolase-like pyrimidine-binding" evidence="4">
    <location>
        <begin position="8"/>
        <end position="173"/>
    </location>
</feature>
<dbReference type="RefSeq" id="WP_048100824.1">
    <property type="nucleotide sequence ID" value="NZ_LKBH01000284.1"/>
</dbReference>
<dbReference type="FunFam" id="3.40.50.970:FF:000129">
    <property type="entry name" value="Transketolase"/>
    <property type="match status" value="1"/>
</dbReference>
<sequence>MQKTEILESLREAYGEELASLGEKNRDIVVLDADLSSSTKTDIFGKKFPERFYNMGIAEQSMVTAAAGLSLAGKTVFASTFAVFLSNTYNVIRQSVCYNEVPVNFVVTHAGISLGEDGPTHQILEDVGIMSGLPNMKVIVPVDSIETRRVIDYLAVKKKNPYYVRLTREKFPVLNEESYEFKEGKSVTFRDGNDITIMAYGIMVSFALKAAEALKSKNIDARVINMSSIKPIDRDAIIKAARDTGKIVTAEEHSIYNGLGSRVSEIVSEEYPVPVKRIGMPDIFGKSGKGMELFDYFHIGISDIEKITENFYREEFK</sequence>
<evidence type="ECO:0000256" key="3">
    <source>
        <dbReference type="ARBA" id="ARBA00023052"/>
    </source>
</evidence>
<dbReference type="Gene3D" id="3.40.50.920">
    <property type="match status" value="1"/>
</dbReference>
<dbReference type="InterPro" id="IPR029061">
    <property type="entry name" value="THDP-binding"/>
</dbReference>
<dbReference type="InterPro" id="IPR009014">
    <property type="entry name" value="Transketo_C/PFOR_II"/>
</dbReference>
<dbReference type="AlphaFoldDB" id="A0A0Q1B2B1"/>
<dbReference type="InterPro" id="IPR051157">
    <property type="entry name" value="PDH/Transketolase"/>
</dbReference>
<dbReference type="Gene3D" id="3.40.50.970">
    <property type="match status" value="1"/>
</dbReference>
<dbReference type="Pfam" id="PF02780">
    <property type="entry name" value="Transketolase_C"/>
    <property type="match status" value="1"/>
</dbReference>
<dbReference type="GeneID" id="84221752"/>
<gene>
    <name evidence="5" type="ORF">AOG55_01795</name>
</gene>
<dbReference type="PANTHER" id="PTHR43825:SF1">
    <property type="entry name" value="TRANSKETOLASE-LIKE PYRIMIDINE-BINDING DOMAIN-CONTAINING PROTEIN"/>
    <property type="match status" value="1"/>
</dbReference>
<keyword evidence="6" id="KW-1185">Reference proteome</keyword>
<evidence type="ECO:0000259" key="4">
    <source>
        <dbReference type="SMART" id="SM00861"/>
    </source>
</evidence>
<organism evidence="5 6">
    <name type="scientific">Acidiplasma cupricumulans</name>
    <dbReference type="NCBI Taxonomy" id="312540"/>
    <lineage>
        <taxon>Archaea</taxon>
        <taxon>Methanobacteriati</taxon>
        <taxon>Thermoplasmatota</taxon>
        <taxon>Thermoplasmata</taxon>
        <taxon>Thermoplasmatales</taxon>
        <taxon>Ferroplasmaceae</taxon>
        <taxon>Acidiplasma</taxon>
    </lineage>
</organism>
<comment type="caution">
    <text evidence="5">The sequence shown here is derived from an EMBL/GenBank/DDBJ whole genome shotgun (WGS) entry which is preliminary data.</text>
</comment>
<comment type="cofactor">
    <cofactor evidence="1">
        <name>thiamine diphosphate</name>
        <dbReference type="ChEBI" id="CHEBI:58937"/>
    </cofactor>
</comment>
<dbReference type="InterPro" id="IPR033248">
    <property type="entry name" value="Transketolase_C"/>
</dbReference>
<evidence type="ECO:0000313" key="6">
    <source>
        <dbReference type="Proteomes" id="UP000050301"/>
    </source>
</evidence>
<dbReference type="GO" id="GO:0044272">
    <property type="term" value="P:sulfur compound biosynthetic process"/>
    <property type="evidence" value="ECO:0007669"/>
    <property type="project" value="UniProtKB-ARBA"/>
</dbReference>
<dbReference type="SMART" id="SM00861">
    <property type="entry name" value="Transket_pyr"/>
    <property type="match status" value="1"/>
</dbReference>
<dbReference type="Pfam" id="PF02779">
    <property type="entry name" value="Transket_pyr"/>
    <property type="match status" value="1"/>
</dbReference>
<dbReference type="PANTHER" id="PTHR43825">
    <property type="entry name" value="PYRUVATE DEHYDROGENASE E1 COMPONENT"/>
    <property type="match status" value="1"/>
</dbReference>
<dbReference type="EMBL" id="LKBH01000284">
    <property type="protein sequence ID" value="KQB33914.1"/>
    <property type="molecule type" value="Genomic_DNA"/>
</dbReference>
<comment type="similarity">
    <text evidence="2">Belongs to the transketolase family.</text>
</comment>
<dbReference type="FunCoup" id="A0A0Q1B2B1">
    <property type="interactions" value="119"/>
</dbReference>
<evidence type="ECO:0000256" key="1">
    <source>
        <dbReference type="ARBA" id="ARBA00001964"/>
    </source>
</evidence>
<proteinExistence type="inferred from homology"/>
<dbReference type="CDD" id="cd07033">
    <property type="entry name" value="TPP_PYR_DXS_TK_like"/>
    <property type="match status" value="1"/>
</dbReference>
<accession>A0A0Q1B2B1</accession>
<dbReference type="Proteomes" id="UP000050301">
    <property type="component" value="Unassembled WGS sequence"/>
</dbReference>
<dbReference type="SUPFAM" id="SSF52518">
    <property type="entry name" value="Thiamin diphosphate-binding fold (THDP-binding)"/>
    <property type="match status" value="1"/>
</dbReference>
<protein>
    <submittedName>
        <fullName evidence="5">Transketolase</fullName>
    </submittedName>
</protein>
<evidence type="ECO:0000256" key="2">
    <source>
        <dbReference type="ARBA" id="ARBA00007131"/>
    </source>
</evidence>
<dbReference type="SUPFAM" id="SSF52922">
    <property type="entry name" value="TK C-terminal domain-like"/>
    <property type="match status" value="1"/>
</dbReference>
<name>A0A0Q1B2B1_9ARCH</name>
<dbReference type="InParanoid" id="A0A0Q1B2B1"/>
<reference evidence="5 6" key="1">
    <citation type="submission" date="2015-09" db="EMBL/GenBank/DDBJ databases">
        <title>Heavy metals and arsenic resistance mechanisms in polyextremophilic archaea of the family Ferroplasmaceae.</title>
        <authorList>
            <person name="Bulaev A.G."/>
            <person name="Kanygina A.V."/>
        </authorList>
    </citation>
    <scope>NUCLEOTIDE SEQUENCE [LARGE SCALE GENOMIC DNA]</scope>
    <source>
        <strain evidence="5 6">BH2</strain>
    </source>
</reference>